<feature type="non-terminal residue" evidence="1">
    <location>
        <position position="128"/>
    </location>
</feature>
<gene>
    <name evidence="1" type="ORF">FA95DRAFT_1560266</name>
</gene>
<keyword evidence="2" id="KW-1185">Reference proteome</keyword>
<evidence type="ECO:0000313" key="1">
    <source>
        <dbReference type="EMBL" id="KAI0046237.1"/>
    </source>
</evidence>
<sequence>MHTAPASSTSFRVTRRSLHTPHPCSHPCLLETLEDLVLTLLHEVPTSLPDSLRHVGFLVEEGIEPGGSAESFVPVLAALPRLRLVTATSALPTKDQEILRIGSLWRDFEFVVYPDPTYFQRPQDFDWI</sequence>
<reference evidence="1" key="1">
    <citation type="submission" date="2021-02" db="EMBL/GenBank/DDBJ databases">
        <authorList>
            <consortium name="DOE Joint Genome Institute"/>
            <person name="Ahrendt S."/>
            <person name="Looney B.P."/>
            <person name="Miyauchi S."/>
            <person name="Morin E."/>
            <person name="Drula E."/>
            <person name="Courty P.E."/>
            <person name="Chicoki N."/>
            <person name="Fauchery L."/>
            <person name="Kohler A."/>
            <person name="Kuo A."/>
            <person name="Labutti K."/>
            <person name="Pangilinan J."/>
            <person name="Lipzen A."/>
            <person name="Riley R."/>
            <person name="Andreopoulos W."/>
            <person name="He G."/>
            <person name="Johnson J."/>
            <person name="Barry K.W."/>
            <person name="Grigoriev I.V."/>
            <person name="Nagy L."/>
            <person name="Hibbett D."/>
            <person name="Henrissat B."/>
            <person name="Matheny P.B."/>
            <person name="Labbe J."/>
            <person name="Martin F."/>
        </authorList>
    </citation>
    <scope>NUCLEOTIDE SEQUENCE</scope>
    <source>
        <strain evidence="1">FP105234-sp</strain>
    </source>
</reference>
<evidence type="ECO:0000313" key="2">
    <source>
        <dbReference type="Proteomes" id="UP000814033"/>
    </source>
</evidence>
<protein>
    <submittedName>
        <fullName evidence="1">Uncharacterized protein</fullName>
    </submittedName>
</protein>
<comment type="caution">
    <text evidence="1">The sequence shown here is derived from an EMBL/GenBank/DDBJ whole genome shotgun (WGS) entry which is preliminary data.</text>
</comment>
<dbReference type="Proteomes" id="UP000814033">
    <property type="component" value="Unassembled WGS sequence"/>
</dbReference>
<name>A0ACB8RR07_9AGAM</name>
<dbReference type="EMBL" id="MU275930">
    <property type="protein sequence ID" value="KAI0046237.1"/>
    <property type="molecule type" value="Genomic_DNA"/>
</dbReference>
<accession>A0ACB8RR07</accession>
<reference evidence="1" key="2">
    <citation type="journal article" date="2022" name="New Phytol.">
        <title>Evolutionary transition to the ectomycorrhizal habit in the genomes of a hyperdiverse lineage of mushroom-forming fungi.</title>
        <authorList>
            <person name="Looney B."/>
            <person name="Miyauchi S."/>
            <person name="Morin E."/>
            <person name="Drula E."/>
            <person name="Courty P.E."/>
            <person name="Kohler A."/>
            <person name="Kuo A."/>
            <person name="LaButti K."/>
            <person name="Pangilinan J."/>
            <person name="Lipzen A."/>
            <person name="Riley R."/>
            <person name="Andreopoulos W."/>
            <person name="He G."/>
            <person name="Johnson J."/>
            <person name="Nolan M."/>
            <person name="Tritt A."/>
            <person name="Barry K.W."/>
            <person name="Grigoriev I.V."/>
            <person name="Nagy L.G."/>
            <person name="Hibbett D."/>
            <person name="Henrissat B."/>
            <person name="Matheny P.B."/>
            <person name="Labbe J."/>
            <person name="Martin F.M."/>
        </authorList>
    </citation>
    <scope>NUCLEOTIDE SEQUENCE</scope>
    <source>
        <strain evidence="1">FP105234-sp</strain>
    </source>
</reference>
<proteinExistence type="predicted"/>
<organism evidence="1 2">
    <name type="scientific">Auriscalpium vulgare</name>
    <dbReference type="NCBI Taxonomy" id="40419"/>
    <lineage>
        <taxon>Eukaryota</taxon>
        <taxon>Fungi</taxon>
        <taxon>Dikarya</taxon>
        <taxon>Basidiomycota</taxon>
        <taxon>Agaricomycotina</taxon>
        <taxon>Agaricomycetes</taxon>
        <taxon>Russulales</taxon>
        <taxon>Auriscalpiaceae</taxon>
        <taxon>Auriscalpium</taxon>
    </lineage>
</organism>